<protein>
    <recommendedName>
        <fullName evidence="7">Alpha/beta-hydrolase</fullName>
    </recommendedName>
</protein>
<dbReference type="AlphaFoldDB" id="S7QM02"/>
<keyword evidence="3" id="KW-0551">Lipid droplet</keyword>
<evidence type="ECO:0008006" key="7">
    <source>
        <dbReference type="Google" id="ProtNLM"/>
    </source>
</evidence>
<evidence type="ECO:0000313" key="6">
    <source>
        <dbReference type="Proteomes" id="UP000030669"/>
    </source>
</evidence>
<dbReference type="PANTHER" id="PTHR13390">
    <property type="entry name" value="LIPASE"/>
    <property type="match status" value="1"/>
</dbReference>
<accession>S7QM02</accession>
<keyword evidence="6" id="KW-1185">Reference proteome</keyword>
<organism evidence="5 6">
    <name type="scientific">Gloeophyllum trabeum (strain ATCC 11539 / FP-39264 / Madison 617)</name>
    <name type="common">Brown rot fungus</name>
    <dbReference type="NCBI Taxonomy" id="670483"/>
    <lineage>
        <taxon>Eukaryota</taxon>
        <taxon>Fungi</taxon>
        <taxon>Dikarya</taxon>
        <taxon>Basidiomycota</taxon>
        <taxon>Agaricomycotina</taxon>
        <taxon>Agaricomycetes</taxon>
        <taxon>Gloeophyllales</taxon>
        <taxon>Gloeophyllaceae</taxon>
        <taxon>Gloeophyllum</taxon>
    </lineage>
</organism>
<dbReference type="GO" id="GO:0005811">
    <property type="term" value="C:lipid droplet"/>
    <property type="evidence" value="ECO:0007669"/>
    <property type="project" value="UniProtKB-SubCell"/>
</dbReference>
<reference evidence="5 6" key="1">
    <citation type="journal article" date="2012" name="Science">
        <title>The Paleozoic origin of enzymatic lignin decomposition reconstructed from 31 fungal genomes.</title>
        <authorList>
            <person name="Floudas D."/>
            <person name="Binder M."/>
            <person name="Riley R."/>
            <person name="Barry K."/>
            <person name="Blanchette R.A."/>
            <person name="Henrissat B."/>
            <person name="Martinez A.T."/>
            <person name="Otillar R."/>
            <person name="Spatafora J.W."/>
            <person name="Yadav J.S."/>
            <person name="Aerts A."/>
            <person name="Benoit I."/>
            <person name="Boyd A."/>
            <person name="Carlson A."/>
            <person name="Copeland A."/>
            <person name="Coutinho P.M."/>
            <person name="de Vries R.P."/>
            <person name="Ferreira P."/>
            <person name="Findley K."/>
            <person name="Foster B."/>
            <person name="Gaskell J."/>
            <person name="Glotzer D."/>
            <person name="Gorecki P."/>
            <person name="Heitman J."/>
            <person name="Hesse C."/>
            <person name="Hori C."/>
            <person name="Igarashi K."/>
            <person name="Jurgens J.A."/>
            <person name="Kallen N."/>
            <person name="Kersten P."/>
            <person name="Kohler A."/>
            <person name="Kuees U."/>
            <person name="Kumar T.K.A."/>
            <person name="Kuo A."/>
            <person name="LaButti K."/>
            <person name="Larrondo L.F."/>
            <person name="Lindquist E."/>
            <person name="Ling A."/>
            <person name="Lombard V."/>
            <person name="Lucas S."/>
            <person name="Lundell T."/>
            <person name="Martin R."/>
            <person name="McLaughlin D.J."/>
            <person name="Morgenstern I."/>
            <person name="Morin E."/>
            <person name="Murat C."/>
            <person name="Nagy L.G."/>
            <person name="Nolan M."/>
            <person name="Ohm R.A."/>
            <person name="Patyshakuliyeva A."/>
            <person name="Rokas A."/>
            <person name="Ruiz-Duenas F.J."/>
            <person name="Sabat G."/>
            <person name="Salamov A."/>
            <person name="Samejima M."/>
            <person name="Schmutz J."/>
            <person name="Slot J.C."/>
            <person name="St John F."/>
            <person name="Stenlid J."/>
            <person name="Sun H."/>
            <person name="Sun S."/>
            <person name="Syed K."/>
            <person name="Tsang A."/>
            <person name="Wiebenga A."/>
            <person name="Young D."/>
            <person name="Pisabarro A."/>
            <person name="Eastwood D.C."/>
            <person name="Martin F."/>
            <person name="Cullen D."/>
            <person name="Grigoriev I.V."/>
            <person name="Hibbett D.S."/>
        </authorList>
    </citation>
    <scope>NUCLEOTIDE SEQUENCE [LARGE SCALE GENOMIC DNA]</scope>
    <source>
        <strain evidence="5 6">ATCC 11539</strain>
    </source>
</reference>
<dbReference type="eggNOG" id="KOG3975">
    <property type="taxonomic scope" value="Eukaryota"/>
</dbReference>
<dbReference type="GO" id="GO:0016298">
    <property type="term" value="F:lipase activity"/>
    <property type="evidence" value="ECO:0007669"/>
    <property type="project" value="InterPro"/>
</dbReference>
<evidence type="ECO:0000256" key="2">
    <source>
        <dbReference type="ARBA" id="ARBA00008300"/>
    </source>
</evidence>
<comment type="similarity">
    <text evidence="2">Belongs to the AB hydrolase superfamily. LDAH family.</text>
</comment>
<dbReference type="Proteomes" id="UP000030669">
    <property type="component" value="Unassembled WGS sequence"/>
</dbReference>
<sequence>MAADASEPSQNAIYKHADPLGASHVLWWPFSKGPEPGAQSTLILFIPGNPGHLAFYTPFLSTIYDKTAASSSSRLAILAHSYLGQTPGLADDNVFSHPERVCLTAQVQAVIEVLDSLKSAYGDNTRIVMIGHSVGTWITLQALKARHDHIAEVFLLFPTIQHILQTPYGRRWSWLFRGPFPRILSTLSTTSRIWPTKMVSLILRDWPPAQLQVLLRWLRSPPSVFAVLTMAHDEMQTIRELDIALMDENRHRICLYFGDQDMWVGEQKDAILRLFNPDPGSMRVFHGPSDIPHAFCINHGELVASQCLEWLKSGGFI</sequence>
<dbReference type="PANTHER" id="PTHR13390:SF0">
    <property type="entry name" value="LIPID DROPLET-ASSOCIATED HYDROLASE"/>
    <property type="match status" value="1"/>
</dbReference>
<dbReference type="HOGENOM" id="CLU_018394_1_1_1"/>
<dbReference type="OrthoDB" id="448051at2759"/>
<dbReference type="Pfam" id="PF10230">
    <property type="entry name" value="LIDHydrolase"/>
    <property type="match status" value="1"/>
</dbReference>
<keyword evidence="4" id="KW-0378">Hydrolase</keyword>
<evidence type="ECO:0000256" key="3">
    <source>
        <dbReference type="ARBA" id="ARBA00022677"/>
    </source>
</evidence>
<dbReference type="EMBL" id="KB469296">
    <property type="protein sequence ID" value="EPQ60467.1"/>
    <property type="molecule type" value="Genomic_DNA"/>
</dbReference>
<dbReference type="OMA" id="WVPVSYY"/>
<gene>
    <name evidence="5" type="ORF">GLOTRDRAFT_135140</name>
</gene>
<proteinExistence type="inferred from homology"/>
<dbReference type="GO" id="GO:0019915">
    <property type="term" value="P:lipid storage"/>
    <property type="evidence" value="ECO:0007669"/>
    <property type="project" value="InterPro"/>
</dbReference>
<dbReference type="GeneID" id="19303261"/>
<dbReference type="SUPFAM" id="SSF53474">
    <property type="entry name" value="alpha/beta-Hydrolases"/>
    <property type="match status" value="1"/>
</dbReference>
<dbReference type="InterPro" id="IPR019363">
    <property type="entry name" value="LDAH"/>
</dbReference>
<dbReference type="KEGG" id="gtr:GLOTRDRAFT_135140"/>
<dbReference type="RefSeq" id="XP_007860869.1">
    <property type="nucleotide sequence ID" value="XM_007862678.1"/>
</dbReference>
<evidence type="ECO:0000256" key="1">
    <source>
        <dbReference type="ARBA" id="ARBA00004502"/>
    </source>
</evidence>
<evidence type="ECO:0000313" key="5">
    <source>
        <dbReference type="EMBL" id="EPQ60467.1"/>
    </source>
</evidence>
<dbReference type="InterPro" id="IPR029058">
    <property type="entry name" value="AB_hydrolase_fold"/>
</dbReference>
<comment type="subcellular location">
    <subcellularLocation>
        <location evidence="1">Lipid droplet</location>
    </subcellularLocation>
</comment>
<dbReference type="Gene3D" id="3.40.50.1820">
    <property type="entry name" value="alpha/beta hydrolase"/>
    <property type="match status" value="1"/>
</dbReference>
<name>S7QM02_GLOTA</name>
<evidence type="ECO:0000256" key="4">
    <source>
        <dbReference type="ARBA" id="ARBA00022801"/>
    </source>
</evidence>